<comment type="similarity">
    <text evidence="1">Belongs to the MTFP1 family.</text>
</comment>
<accession>A0A1G4KMP0</accession>
<dbReference type="Pfam" id="PF10558">
    <property type="entry name" value="MTP18"/>
    <property type="match status" value="1"/>
</dbReference>
<dbReference type="GO" id="GO:0000266">
    <property type="term" value="P:mitochondrial fission"/>
    <property type="evidence" value="ECO:0007669"/>
    <property type="project" value="TreeGrafter"/>
</dbReference>
<evidence type="ECO:0000256" key="1">
    <source>
        <dbReference type="ARBA" id="ARBA00009224"/>
    </source>
</evidence>
<dbReference type="EMBL" id="LT598447">
    <property type="protein sequence ID" value="SCV05778.1"/>
    <property type="molecule type" value="Genomic_DNA"/>
</dbReference>
<dbReference type="PANTHER" id="PTHR11001">
    <property type="entry name" value="MITOCHONDRIAL FISSION PROCESS PROTEIN 1"/>
    <property type="match status" value="1"/>
</dbReference>
<evidence type="ECO:0000256" key="2">
    <source>
        <dbReference type="ARBA" id="ARBA00017835"/>
    </source>
</evidence>
<dbReference type="InterPro" id="IPR019560">
    <property type="entry name" value="Mitochondrial_18_kDa_protein"/>
</dbReference>
<organism evidence="4 5">
    <name type="scientific">Lachancea nothofagi CBS 11611</name>
    <dbReference type="NCBI Taxonomy" id="1266666"/>
    <lineage>
        <taxon>Eukaryota</taxon>
        <taxon>Fungi</taxon>
        <taxon>Dikarya</taxon>
        <taxon>Ascomycota</taxon>
        <taxon>Saccharomycotina</taxon>
        <taxon>Saccharomycetes</taxon>
        <taxon>Saccharomycetales</taxon>
        <taxon>Saccharomycetaceae</taxon>
        <taxon>Lachancea</taxon>
    </lineage>
</organism>
<dbReference type="Proteomes" id="UP000189911">
    <property type="component" value="Chromosome H"/>
</dbReference>
<name>A0A1G4KMP0_9SACH</name>
<evidence type="ECO:0000256" key="3">
    <source>
        <dbReference type="ARBA" id="ARBA00029631"/>
    </source>
</evidence>
<proteinExistence type="inferred from homology"/>
<keyword evidence="5" id="KW-1185">Reference proteome</keyword>
<dbReference type="OrthoDB" id="424969at2759"/>
<dbReference type="GO" id="GO:0005739">
    <property type="term" value="C:mitochondrion"/>
    <property type="evidence" value="ECO:0007669"/>
    <property type="project" value="TreeGrafter"/>
</dbReference>
<evidence type="ECO:0000313" key="5">
    <source>
        <dbReference type="Proteomes" id="UP000189911"/>
    </source>
</evidence>
<gene>
    <name evidence="4" type="ORF">LANO_0H14972G</name>
</gene>
<protein>
    <recommendedName>
        <fullName evidence="2">Mitochondrial fission process protein 1</fullName>
    </recommendedName>
    <alternativeName>
        <fullName evidence="3">Mitochondrial 18 kDa protein</fullName>
    </alternativeName>
</protein>
<evidence type="ECO:0000313" key="4">
    <source>
        <dbReference type="EMBL" id="SCV05778.1"/>
    </source>
</evidence>
<reference evidence="5" key="1">
    <citation type="submission" date="2016-03" db="EMBL/GenBank/DDBJ databases">
        <authorList>
            <person name="Devillers Hugo."/>
        </authorList>
    </citation>
    <scope>NUCLEOTIDE SEQUENCE [LARGE SCALE GENOMIC DNA]</scope>
</reference>
<sequence>MSSKDAPPTAVVHAETTLPDSTDSSVRYAAYASRLRTIAMASHRYVAYTSDIGESFRPIFPPAMVKYGYGISWAYILGDVSYMSWMAKLRKEGRYRTGLKPWDPTPPVDTQLLESGELAKLPDWKMVGLERAIFQSVASMGLPAFTIHSAVKYSGTWFNKQFPKNALLRTWGPIGLGLSIVPALPYVFDKPIEHLLDQVFQNHPKQE</sequence>
<dbReference type="PANTHER" id="PTHR11001:SF2">
    <property type="entry name" value="MITOCHONDRIAL FISSION PROCESS PROTEIN 1"/>
    <property type="match status" value="1"/>
</dbReference>
<dbReference type="AlphaFoldDB" id="A0A1G4KMP0"/>